<dbReference type="EMBL" id="NBWU01000001">
    <property type="protein sequence ID" value="PCE65801.1"/>
    <property type="molecule type" value="Genomic_DNA"/>
</dbReference>
<name>A0A2A4GBL3_9FLAO</name>
<protein>
    <recommendedName>
        <fullName evidence="3">DUF2961 domain-containing protein</fullName>
    </recommendedName>
</protein>
<gene>
    <name evidence="1" type="ORF">B7P33_00395</name>
</gene>
<dbReference type="Proteomes" id="UP000219559">
    <property type="component" value="Unassembled WGS sequence"/>
</dbReference>
<sequence length="385" mass="44450">MKGKWLPSLLVIVIFSACKTYHVPMAVPGVNNLYLLSDGESRSISPENLSGEKGKGGMLSPEEGNATRASKKYGWKTNPYLFIQPGETRVLAEAEGPGIINHIWLTPARDGNDRLRILRFYWDDETEPSVEVPLGDFFCNAWDHKNQVAINSLPVSVNPLNGFNSFWQMPFRKKFKITLENKADTRTRLFYQVNYTLTEVPKEAAYFHAQFRRLKKVPFQKEYIILDGVKGKGQYVGTFLSRGTYSDRWWGEGEVKFFIDGDEKYPTINTTGEEDYFLGSWGYASFDKEGNKQEYTDYSTPYAGFYKTMHNGDAHGRFGQYRWHIYDPVRFQSDLRVTVQVLGWDDDGNYFPLEDDVSSVAFWYQQEPHQKYPNLPAKEVLRVEE</sequence>
<keyword evidence="2" id="KW-1185">Reference proteome</keyword>
<accession>A0A2A4GBL3</accession>
<reference evidence="1 2" key="1">
    <citation type="submission" date="2017-04" db="EMBL/GenBank/DDBJ databases">
        <title>A new member of the family Flavobacteriaceae isolated from ascidians.</title>
        <authorList>
            <person name="Chen L."/>
        </authorList>
    </citation>
    <scope>NUCLEOTIDE SEQUENCE [LARGE SCALE GENOMIC DNA]</scope>
    <source>
        <strain evidence="1 2">HQA918</strain>
    </source>
</reference>
<proteinExistence type="predicted"/>
<evidence type="ECO:0000313" key="2">
    <source>
        <dbReference type="Proteomes" id="UP000219559"/>
    </source>
</evidence>
<dbReference type="RefSeq" id="WP_097441330.1">
    <property type="nucleotide sequence ID" value="NZ_NBWU01000001.1"/>
</dbReference>
<evidence type="ECO:0000313" key="1">
    <source>
        <dbReference type="EMBL" id="PCE65801.1"/>
    </source>
</evidence>
<dbReference type="Gene3D" id="2.60.120.1390">
    <property type="match status" value="1"/>
</dbReference>
<organism evidence="1 2">
    <name type="scientific">Sediminicola luteus</name>
    <dbReference type="NCBI Taxonomy" id="319238"/>
    <lineage>
        <taxon>Bacteria</taxon>
        <taxon>Pseudomonadati</taxon>
        <taxon>Bacteroidota</taxon>
        <taxon>Flavobacteriia</taxon>
        <taxon>Flavobacteriales</taxon>
        <taxon>Flavobacteriaceae</taxon>
        <taxon>Sediminicola</taxon>
    </lineage>
</organism>
<dbReference type="OrthoDB" id="2518538at2"/>
<comment type="caution">
    <text evidence="1">The sequence shown here is derived from an EMBL/GenBank/DDBJ whole genome shotgun (WGS) entry which is preliminary data.</text>
</comment>
<dbReference type="Pfam" id="PF11175">
    <property type="entry name" value="DUF2961"/>
    <property type="match status" value="1"/>
</dbReference>
<evidence type="ECO:0008006" key="3">
    <source>
        <dbReference type="Google" id="ProtNLM"/>
    </source>
</evidence>
<dbReference type="PROSITE" id="PS51257">
    <property type="entry name" value="PROKAR_LIPOPROTEIN"/>
    <property type="match status" value="1"/>
</dbReference>
<dbReference type="AlphaFoldDB" id="A0A2A4GBL3"/>
<dbReference type="InterPro" id="IPR021345">
    <property type="entry name" value="DUF2961"/>
</dbReference>